<dbReference type="Proteomes" id="UP000019487">
    <property type="component" value="Unassembled WGS sequence"/>
</dbReference>
<dbReference type="OrthoDB" id="5342292at2759"/>
<evidence type="ECO:0000313" key="9">
    <source>
        <dbReference type="Proteomes" id="UP000019487"/>
    </source>
</evidence>
<dbReference type="Pfam" id="PF20684">
    <property type="entry name" value="Fung_rhodopsin"/>
    <property type="match status" value="1"/>
</dbReference>
<accession>W9CQ09</accession>
<dbReference type="InterPro" id="IPR052337">
    <property type="entry name" value="SAT4-like"/>
</dbReference>
<gene>
    <name evidence="8" type="ORF">SBOR_0735</name>
</gene>
<evidence type="ECO:0000256" key="4">
    <source>
        <dbReference type="ARBA" id="ARBA00023136"/>
    </source>
</evidence>
<evidence type="ECO:0000256" key="1">
    <source>
        <dbReference type="ARBA" id="ARBA00004141"/>
    </source>
</evidence>
<dbReference type="AlphaFoldDB" id="W9CQ09"/>
<name>W9CQ09_SCLBF</name>
<dbReference type="InterPro" id="IPR049326">
    <property type="entry name" value="Rhodopsin_dom_fungi"/>
</dbReference>
<organism evidence="8 9">
    <name type="scientific">Sclerotinia borealis (strain F-4128)</name>
    <dbReference type="NCBI Taxonomy" id="1432307"/>
    <lineage>
        <taxon>Eukaryota</taxon>
        <taxon>Fungi</taxon>
        <taxon>Dikarya</taxon>
        <taxon>Ascomycota</taxon>
        <taxon>Pezizomycotina</taxon>
        <taxon>Leotiomycetes</taxon>
        <taxon>Helotiales</taxon>
        <taxon>Sclerotiniaceae</taxon>
        <taxon>Sclerotinia</taxon>
    </lineage>
</organism>
<reference evidence="8 9" key="1">
    <citation type="journal article" date="2014" name="Genome Announc.">
        <title>Draft genome sequence of Sclerotinia borealis, a psychrophilic plant pathogenic fungus.</title>
        <authorList>
            <person name="Mardanov A.V."/>
            <person name="Beletsky A.V."/>
            <person name="Kadnikov V.V."/>
            <person name="Ignatov A.N."/>
            <person name="Ravin N.V."/>
        </authorList>
    </citation>
    <scope>NUCLEOTIDE SEQUENCE [LARGE SCALE GENOMIC DNA]</scope>
    <source>
        <strain evidence="9">F-4157</strain>
    </source>
</reference>
<comment type="similarity">
    <text evidence="5">Belongs to the SAT4 family.</text>
</comment>
<evidence type="ECO:0000313" key="8">
    <source>
        <dbReference type="EMBL" id="ESZ98877.1"/>
    </source>
</evidence>
<evidence type="ECO:0000256" key="2">
    <source>
        <dbReference type="ARBA" id="ARBA00022692"/>
    </source>
</evidence>
<feature type="transmembrane region" description="Helical" evidence="6">
    <location>
        <begin position="181"/>
        <end position="200"/>
    </location>
</feature>
<comment type="subcellular location">
    <subcellularLocation>
        <location evidence="1">Membrane</location>
        <topology evidence="1">Multi-pass membrane protein</topology>
    </subcellularLocation>
</comment>
<feature type="transmembrane region" description="Helical" evidence="6">
    <location>
        <begin position="28"/>
        <end position="46"/>
    </location>
</feature>
<protein>
    <recommendedName>
        <fullName evidence="7">Rhodopsin domain-containing protein</fullName>
    </recommendedName>
</protein>
<keyword evidence="9" id="KW-1185">Reference proteome</keyword>
<proteinExistence type="inferred from homology"/>
<evidence type="ECO:0000256" key="3">
    <source>
        <dbReference type="ARBA" id="ARBA00022989"/>
    </source>
</evidence>
<dbReference type="PANTHER" id="PTHR33048">
    <property type="entry name" value="PTH11-LIKE INTEGRAL MEMBRANE PROTEIN (AFU_ORTHOLOGUE AFUA_5G11245)"/>
    <property type="match status" value="1"/>
</dbReference>
<evidence type="ECO:0000259" key="7">
    <source>
        <dbReference type="Pfam" id="PF20684"/>
    </source>
</evidence>
<keyword evidence="4 6" id="KW-0472">Membrane</keyword>
<feature type="transmembrane region" description="Helical" evidence="6">
    <location>
        <begin position="127"/>
        <end position="152"/>
    </location>
</feature>
<keyword evidence="3 6" id="KW-1133">Transmembrane helix</keyword>
<sequence length="281" mass="31264">MASQMVAIPAPEGYIVNFDDPVRMGDTAGYWVFGVGIMLSFSFLCMRTYTKVLFAKNFAVEDIMWLDKAMGVHAWEIPIERYNLHSKVSINHPPTISFQCCSSSDVFESDDYDLLGHLRALARPIQVFPLALLHSALTILGYSFAIIFAHIFPCKPVAMNWDVKITDGSCINRAAIYNATAAVNIVTHIALLTLPIHMIVDLRMPRVSSAKVNSSDHLYDLETIGQKSSKKKRPSRYGMETLDDNDLELDGRYAEHKVGIAAVISRVDTGGRISECDEDEG</sequence>
<dbReference type="PANTHER" id="PTHR33048:SF124">
    <property type="entry name" value="INTEGRAL MEMBRANE PROTEIN"/>
    <property type="match status" value="1"/>
</dbReference>
<evidence type="ECO:0000256" key="6">
    <source>
        <dbReference type="SAM" id="Phobius"/>
    </source>
</evidence>
<keyword evidence="2 6" id="KW-0812">Transmembrane</keyword>
<comment type="caution">
    <text evidence="8">The sequence shown here is derived from an EMBL/GenBank/DDBJ whole genome shotgun (WGS) entry which is preliminary data.</text>
</comment>
<evidence type="ECO:0000256" key="5">
    <source>
        <dbReference type="ARBA" id="ARBA00038359"/>
    </source>
</evidence>
<dbReference type="HOGENOM" id="CLU_990983_0_0_1"/>
<dbReference type="STRING" id="1432307.W9CQ09"/>
<feature type="domain" description="Rhodopsin" evidence="7">
    <location>
        <begin position="126"/>
        <end position="207"/>
    </location>
</feature>
<dbReference type="EMBL" id="AYSA01000028">
    <property type="protein sequence ID" value="ESZ98877.1"/>
    <property type="molecule type" value="Genomic_DNA"/>
</dbReference>
<dbReference type="GO" id="GO:0016020">
    <property type="term" value="C:membrane"/>
    <property type="evidence" value="ECO:0007669"/>
    <property type="project" value="UniProtKB-SubCell"/>
</dbReference>